<feature type="transmembrane region" description="Helical" evidence="5">
    <location>
        <begin position="189"/>
        <end position="214"/>
    </location>
</feature>
<keyword evidence="3 5" id="KW-1133">Transmembrane helix</keyword>
<dbReference type="PANTHER" id="PTHR45698:SF1">
    <property type="entry name" value="TRACE AMINE-ASSOCIATED RECEPTOR 13C-LIKE"/>
    <property type="match status" value="1"/>
</dbReference>
<keyword evidence="8" id="KW-0675">Receptor</keyword>
<evidence type="ECO:0000313" key="7">
    <source>
        <dbReference type="Proteomes" id="UP001652625"/>
    </source>
</evidence>
<evidence type="ECO:0000256" key="4">
    <source>
        <dbReference type="ARBA" id="ARBA00023136"/>
    </source>
</evidence>
<dbReference type="InterPro" id="IPR017452">
    <property type="entry name" value="GPCR_Rhodpsn_7TM"/>
</dbReference>
<organism evidence="7 8">
    <name type="scientific">Hydra vulgaris</name>
    <name type="common">Hydra</name>
    <name type="synonym">Hydra attenuata</name>
    <dbReference type="NCBI Taxonomy" id="6087"/>
    <lineage>
        <taxon>Eukaryota</taxon>
        <taxon>Metazoa</taxon>
        <taxon>Cnidaria</taxon>
        <taxon>Hydrozoa</taxon>
        <taxon>Hydroidolina</taxon>
        <taxon>Anthoathecata</taxon>
        <taxon>Aplanulata</taxon>
        <taxon>Hydridae</taxon>
        <taxon>Hydra</taxon>
    </lineage>
</organism>
<keyword evidence="2 5" id="KW-0812">Transmembrane</keyword>
<feature type="transmembrane region" description="Helical" evidence="5">
    <location>
        <begin position="17"/>
        <end position="40"/>
    </location>
</feature>
<dbReference type="Pfam" id="PF00001">
    <property type="entry name" value="7tm_1"/>
    <property type="match status" value="1"/>
</dbReference>
<evidence type="ECO:0000256" key="3">
    <source>
        <dbReference type="ARBA" id="ARBA00022989"/>
    </source>
</evidence>
<feature type="transmembrane region" description="Helical" evidence="5">
    <location>
        <begin position="52"/>
        <end position="74"/>
    </location>
</feature>
<dbReference type="PRINTS" id="PR00237">
    <property type="entry name" value="GPCRRHODOPSN"/>
</dbReference>
<evidence type="ECO:0000313" key="8">
    <source>
        <dbReference type="RefSeq" id="XP_065674880.1"/>
    </source>
</evidence>
<evidence type="ECO:0000256" key="2">
    <source>
        <dbReference type="ARBA" id="ARBA00022692"/>
    </source>
</evidence>
<evidence type="ECO:0000256" key="1">
    <source>
        <dbReference type="ARBA" id="ARBA00004370"/>
    </source>
</evidence>
<proteinExistence type="predicted"/>
<dbReference type="InterPro" id="IPR000276">
    <property type="entry name" value="GPCR_Rhodpsn"/>
</dbReference>
<keyword evidence="7" id="KW-1185">Reference proteome</keyword>
<dbReference type="RefSeq" id="XP_065674880.1">
    <property type="nucleotide sequence ID" value="XM_065818808.1"/>
</dbReference>
<evidence type="ECO:0000256" key="5">
    <source>
        <dbReference type="SAM" id="Phobius"/>
    </source>
</evidence>
<dbReference type="SUPFAM" id="SSF81321">
    <property type="entry name" value="Family A G protein-coupled receptor-like"/>
    <property type="match status" value="1"/>
</dbReference>
<dbReference type="Gene3D" id="1.20.1070.10">
    <property type="entry name" value="Rhodopsin 7-helix transmembrane proteins"/>
    <property type="match status" value="1"/>
</dbReference>
<feature type="transmembrane region" description="Helical" evidence="5">
    <location>
        <begin position="282"/>
        <end position="304"/>
    </location>
</feature>
<dbReference type="PANTHER" id="PTHR45698">
    <property type="entry name" value="TRACE AMINE-ASSOCIATED RECEPTOR 19N-RELATED"/>
    <property type="match status" value="1"/>
</dbReference>
<keyword evidence="4 5" id="KW-0472">Membrane</keyword>
<protein>
    <submittedName>
        <fullName evidence="8">Galanin receptor 2a isoform X3</fullName>
    </submittedName>
</protein>
<gene>
    <name evidence="8" type="primary">LOC100215816</name>
</gene>
<feature type="domain" description="G-protein coupled receptors family 1 profile" evidence="6">
    <location>
        <begin position="30"/>
        <end position="302"/>
    </location>
</feature>
<accession>A0ABM4DK18</accession>
<comment type="subcellular location">
    <subcellularLocation>
        <location evidence="1">Membrane</location>
    </subcellularLocation>
</comment>
<dbReference type="Proteomes" id="UP001652625">
    <property type="component" value="Chromosome 15"/>
</dbReference>
<reference evidence="8" key="1">
    <citation type="submission" date="2025-08" db="UniProtKB">
        <authorList>
            <consortium name="RefSeq"/>
        </authorList>
    </citation>
    <scope>IDENTIFICATION</scope>
</reference>
<sequence>MNNTEYTSAFQKETWQLFWYAIIGIFGIIGNGIVMTVILLSKKINRKSSFNVAIFSLALADFLVSVLGLPVYYMSTDSFKMKHPIGKKGDWMCMLVTGYFLPYWFLDASVFLLVYIAIERRNTILYRKTFKLNAYSFRTKLLSMVAIYLLALIVQFSSAYFLVYDTEKKEFGNYCRYNLSQNQSAVLKIILFTVDTIIPIVVISYCFYQIFWSLKLIDKLLRKSMVTPTSKIIKIDVVHDRKVGTIKTIVIIAVAFCICIIPNQLLFVLSSIHKPFFAWNGIASQIFVLMRFSNSFVNPFVYCFQSKEFRKHFSSMLVFNFRKKYLTPTGCKYSDYQQLPDITLK</sequence>
<dbReference type="GeneID" id="100215816"/>
<dbReference type="PROSITE" id="PS50262">
    <property type="entry name" value="G_PROTEIN_RECEP_F1_2"/>
    <property type="match status" value="1"/>
</dbReference>
<feature type="transmembrane region" description="Helical" evidence="5">
    <location>
        <begin position="249"/>
        <end position="270"/>
    </location>
</feature>
<dbReference type="CDD" id="cd00637">
    <property type="entry name" value="7tm_classA_rhodopsin-like"/>
    <property type="match status" value="1"/>
</dbReference>
<feature type="transmembrane region" description="Helical" evidence="5">
    <location>
        <begin position="94"/>
        <end position="118"/>
    </location>
</feature>
<feature type="transmembrane region" description="Helical" evidence="5">
    <location>
        <begin position="139"/>
        <end position="163"/>
    </location>
</feature>
<evidence type="ECO:0000259" key="6">
    <source>
        <dbReference type="PROSITE" id="PS50262"/>
    </source>
</evidence>
<name>A0ABM4DK18_HYDVU</name>